<feature type="chain" id="PRO_5002174296" evidence="6">
    <location>
        <begin position="29"/>
        <end position="419"/>
    </location>
</feature>
<comment type="cofactor">
    <cofactor evidence="1">
        <name>Zn(2+)</name>
        <dbReference type="ChEBI" id="CHEBI:29105"/>
    </cofactor>
</comment>
<gene>
    <name evidence="8" type="ORF">RR42_s1393</name>
</gene>
<dbReference type="RefSeq" id="WP_043354649.1">
    <property type="nucleotide sequence ID" value="NZ_CP010537.1"/>
</dbReference>
<dbReference type="PIRSF" id="PIRSF037238">
    <property type="entry name" value="Carboxypeptidase_G2"/>
    <property type="match status" value="1"/>
</dbReference>
<protein>
    <submittedName>
        <fullName evidence="8">Glutamate carboxypeptidase</fullName>
        <ecNumber evidence="8">3.4.17.11</ecNumber>
    </submittedName>
</protein>
<dbReference type="GO" id="GO:0004180">
    <property type="term" value="F:carboxypeptidase activity"/>
    <property type="evidence" value="ECO:0007669"/>
    <property type="project" value="UniProtKB-KW"/>
</dbReference>
<dbReference type="InterPro" id="IPR011650">
    <property type="entry name" value="Peptidase_M20_dimer"/>
</dbReference>
<keyword evidence="3 8" id="KW-0378">Hydrolase</keyword>
<dbReference type="Pfam" id="PF07687">
    <property type="entry name" value="M20_dimer"/>
    <property type="match status" value="1"/>
</dbReference>
<evidence type="ECO:0000259" key="7">
    <source>
        <dbReference type="Pfam" id="PF07687"/>
    </source>
</evidence>
<dbReference type="PROSITE" id="PS00759">
    <property type="entry name" value="ARGE_DAPE_CPG2_2"/>
    <property type="match status" value="1"/>
</dbReference>
<dbReference type="PANTHER" id="PTHR43808:SF10">
    <property type="entry name" value="BLL3749 PROTEIN"/>
    <property type="match status" value="1"/>
</dbReference>
<accession>A0A0C4YQX4</accession>
<keyword evidence="8" id="KW-0121">Carboxypeptidase</keyword>
<sequence>MQPSLRRLTQTAVAALALAFGAAGSARAADTQLLDAARAAEPALIQSLKDMVSIESGSTNAAGLAQMASFTEARLKALGAATERIAVTQGPGTMVKGTLTGTGKRRIMLIAHMDTVYGPNTLATQPIKLDGNRLYGPGIADDKGGIAVILHALAILQAAGWKDYAQITVLFNPDEEVGSLGSGDTIAKLAEQHDVVLSCEPSAGSVVMKGQPLLLAAAGVATATLDVKGRAAHAGAAPELGRNALYELSYQMLQTREVAKDVPGAALIWTQANTNGPLNQITEKASAVGDVRLTQPDAQDKLQAALQAKVSASKLVPDTETTVKVISGRPPYVSDARSRALAAKAQAIYKEIDRELTLVPQTGGGTDAGFAVRSGKATVLESFGLAGFGYHARDEYIEIDSIVPRLYLMSRILQEIGRN</sequence>
<keyword evidence="4" id="KW-0862">Zinc</keyword>
<organism evidence="8 9">
    <name type="scientific">Cupriavidus basilensis</name>
    <dbReference type="NCBI Taxonomy" id="68895"/>
    <lineage>
        <taxon>Bacteria</taxon>
        <taxon>Pseudomonadati</taxon>
        <taxon>Pseudomonadota</taxon>
        <taxon>Betaproteobacteria</taxon>
        <taxon>Burkholderiales</taxon>
        <taxon>Burkholderiaceae</taxon>
        <taxon>Cupriavidus</taxon>
    </lineage>
</organism>
<feature type="active site" evidence="5">
    <location>
        <position position="114"/>
    </location>
</feature>
<dbReference type="Pfam" id="PF01546">
    <property type="entry name" value="Peptidase_M20"/>
    <property type="match status" value="1"/>
</dbReference>
<dbReference type="EC" id="3.4.17.11" evidence="8"/>
<dbReference type="EMBL" id="CP010537">
    <property type="protein sequence ID" value="AJG22981.1"/>
    <property type="molecule type" value="Genomic_DNA"/>
</dbReference>
<dbReference type="Proteomes" id="UP000031843">
    <property type="component" value="Chromosome secondary"/>
</dbReference>
<evidence type="ECO:0000256" key="3">
    <source>
        <dbReference type="ARBA" id="ARBA00022801"/>
    </source>
</evidence>
<evidence type="ECO:0000313" key="9">
    <source>
        <dbReference type="Proteomes" id="UP000031843"/>
    </source>
</evidence>
<dbReference type="SUPFAM" id="SSF55031">
    <property type="entry name" value="Bacterial exopeptidase dimerisation domain"/>
    <property type="match status" value="1"/>
</dbReference>
<proteinExistence type="predicted"/>
<dbReference type="CDD" id="cd03885">
    <property type="entry name" value="M20_CPDG2"/>
    <property type="match status" value="1"/>
</dbReference>
<evidence type="ECO:0000256" key="1">
    <source>
        <dbReference type="ARBA" id="ARBA00001947"/>
    </source>
</evidence>
<dbReference type="STRING" id="68895.RR42_s1393"/>
<dbReference type="Gene3D" id="3.30.70.360">
    <property type="match status" value="1"/>
</dbReference>
<dbReference type="Gene3D" id="3.40.630.10">
    <property type="entry name" value="Zn peptidases"/>
    <property type="match status" value="1"/>
</dbReference>
<dbReference type="SUPFAM" id="SSF53187">
    <property type="entry name" value="Zn-dependent exopeptidases"/>
    <property type="match status" value="1"/>
</dbReference>
<reference evidence="8 9" key="1">
    <citation type="journal article" date="2015" name="Genome Announc.">
        <title>Complete Genome Sequence of Cupriavidus basilensis 4G11, Isolated from the Oak Ridge Field Research Center Site.</title>
        <authorList>
            <person name="Ray J."/>
            <person name="Waters R.J."/>
            <person name="Skerker J.M."/>
            <person name="Kuehl J.V."/>
            <person name="Price M.N."/>
            <person name="Huang J."/>
            <person name="Chakraborty R."/>
            <person name="Arkin A.P."/>
            <person name="Deutschbauer A."/>
        </authorList>
    </citation>
    <scope>NUCLEOTIDE SEQUENCE [LARGE SCALE GENOMIC DNA]</scope>
    <source>
        <strain evidence="8">4G11</strain>
    </source>
</reference>
<keyword evidence="6" id="KW-0732">Signal</keyword>
<dbReference type="KEGG" id="cbw:RR42_s1393"/>
<dbReference type="InterPro" id="IPR002933">
    <property type="entry name" value="Peptidase_M20"/>
</dbReference>
<keyword evidence="2" id="KW-0479">Metal-binding</keyword>
<evidence type="ECO:0000256" key="5">
    <source>
        <dbReference type="PIRSR" id="PIRSR037238-1"/>
    </source>
</evidence>
<keyword evidence="8" id="KW-0645">Protease</keyword>
<dbReference type="GO" id="GO:0046872">
    <property type="term" value="F:metal ion binding"/>
    <property type="evidence" value="ECO:0007669"/>
    <property type="project" value="UniProtKB-KW"/>
</dbReference>
<evidence type="ECO:0000256" key="4">
    <source>
        <dbReference type="ARBA" id="ARBA00022833"/>
    </source>
</evidence>
<evidence type="ECO:0000313" key="8">
    <source>
        <dbReference type="EMBL" id="AJG22981.1"/>
    </source>
</evidence>
<dbReference type="InterPro" id="IPR001261">
    <property type="entry name" value="ArgE/DapE_CS"/>
</dbReference>
<evidence type="ECO:0000256" key="6">
    <source>
        <dbReference type="SAM" id="SignalP"/>
    </source>
</evidence>
<dbReference type="PROSITE" id="PS00758">
    <property type="entry name" value="ARGE_DAPE_CPG2_1"/>
    <property type="match status" value="1"/>
</dbReference>
<feature type="domain" description="Peptidase M20 dimerisation" evidence="7">
    <location>
        <begin position="218"/>
        <end position="312"/>
    </location>
</feature>
<dbReference type="AlphaFoldDB" id="A0A0C4YQX4"/>
<dbReference type="OrthoDB" id="9776600at2"/>
<dbReference type="PANTHER" id="PTHR43808">
    <property type="entry name" value="ACETYLORNITHINE DEACETYLASE"/>
    <property type="match status" value="1"/>
</dbReference>
<feature type="active site" description="Proton acceptor" evidence="5">
    <location>
        <position position="175"/>
    </location>
</feature>
<dbReference type="InterPro" id="IPR036264">
    <property type="entry name" value="Bact_exopeptidase_dim_dom"/>
</dbReference>
<name>A0A0C4YQX4_9BURK</name>
<dbReference type="NCBIfam" id="NF004788">
    <property type="entry name" value="PRK06133.1"/>
    <property type="match status" value="1"/>
</dbReference>
<dbReference type="InterPro" id="IPR050072">
    <property type="entry name" value="Peptidase_M20A"/>
</dbReference>
<keyword evidence="9" id="KW-1185">Reference proteome</keyword>
<dbReference type="InterPro" id="IPR017150">
    <property type="entry name" value="Pept_M20_glutamate_carboxypep"/>
</dbReference>
<feature type="signal peptide" evidence="6">
    <location>
        <begin position="1"/>
        <end position="28"/>
    </location>
</feature>
<evidence type="ECO:0000256" key="2">
    <source>
        <dbReference type="ARBA" id="ARBA00022723"/>
    </source>
</evidence>